<proteinExistence type="predicted"/>
<dbReference type="Proteomes" id="UP000740926">
    <property type="component" value="Unassembled WGS sequence"/>
</dbReference>
<evidence type="ECO:0000313" key="3">
    <source>
        <dbReference type="Proteomes" id="UP000740926"/>
    </source>
</evidence>
<dbReference type="AlphaFoldDB" id="A0A9P7C6D7"/>
<reference evidence="2 3" key="1">
    <citation type="journal article" date="2020" name="Microb. Genom.">
        <title>Genetic diversity of clinical and environmental Mucorales isolates obtained from an investigation of mucormycosis cases among solid organ transplant recipients.</title>
        <authorList>
            <person name="Nguyen M.H."/>
            <person name="Kaul D."/>
            <person name="Muto C."/>
            <person name="Cheng S.J."/>
            <person name="Richter R.A."/>
            <person name="Bruno V.M."/>
            <person name="Liu G."/>
            <person name="Beyhan S."/>
            <person name="Sundermann A.J."/>
            <person name="Mounaud S."/>
            <person name="Pasculle A.W."/>
            <person name="Nierman W.C."/>
            <person name="Driscoll E."/>
            <person name="Cumbie R."/>
            <person name="Clancy C.J."/>
            <person name="Dupont C.L."/>
        </authorList>
    </citation>
    <scope>NUCLEOTIDE SEQUENCE [LARGE SCALE GENOMIC DNA]</scope>
    <source>
        <strain evidence="2 3">GL24</strain>
    </source>
</reference>
<accession>A0A9P7C6D7</accession>
<dbReference type="InterPro" id="IPR015995">
    <property type="entry name" value="MlrC_N"/>
</dbReference>
<protein>
    <recommendedName>
        <fullName evidence="1">Microcystin LR degradation protein MlrC N-terminal domain-containing protein</fullName>
    </recommendedName>
</protein>
<organism evidence="2 3">
    <name type="scientific">Rhizopus delemar</name>
    <dbReference type="NCBI Taxonomy" id="936053"/>
    <lineage>
        <taxon>Eukaryota</taxon>
        <taxon>Fungi</taxon>
        <taxon>Fungi incertae sedis</taxon>
        <taxon>Mucoromycota</taxon>
        <taxon>Mucoromycotina</taxon>
        <taxon>Mucoromycetes</taxon>
        <taxon>Mucorales</taxon>
        <taxon>Mucorineae</taxon>
        <taxon>Rhizopodaceae</taxon>
        <taxon>Rhizopus</taxon>
    </lineage>
</organism>
<dbReference type="EMBL" id="JAANIU010007430">
    <property type="protein sequence ID" value="KAG1537825.1"/>
    <property type="molecule type" value="Genomic_DNA"/>
</dbReference>
<gene>
    <name evidence="2" type="ORF">G6F50_014787</name>
</gene>
<comment type="caution">
    <text evidence="2">The sequence shown here is derived from an EMBL/GenBank/DDBJ whole genome shotgun (WGS) entry which is preliminary data.</text>
</comment>
<evidence type="ECO:0000259" key="1">
    <source>
        <dbReference type="Pfam" id="PF07364"/>
    </source>
</evidence>
<feature type="domain" description="Microcystin LR degradation protein MlrC N-terminal" evidence="1">
    <location>
        <begin position="2"/>
        <end position="185"/>
    </location>
</feature>
<keyword evidence="3" id="KW-1185">Reference proteome</keyword>
<name>A0A9P7C6D7_9FUNG</name>
<evidence type="ECO:0000313" key="2">
    <source>
        <dbReference type="EMBL" id="KAG1537825.1"/>
    </source>
</evidence>
<dbReference type="Pfam" id="PF07364">
    <property type="entry name" value="DUF1485"/>
    <property type="match status" value="1"/>
</dbReference>
<sequence>MKVMIARLNHETNTFSPVPTPLAAFGNDGPAFGAQAYEDNKGKRTAMSAFIDLAEANGASLVTPVSATAYPSGRVDAAAYRTLCDAIVAGARGCGAILLDLHGAMAVESTDDGEGDLLERLRQQTPDVPIAVALDLHGNVTPKMMANADVIVSFKTYPHVDMYETGEHAGRSQFGWLNGGPRPAPCAMP</sequence>